<sequence>MGKRPPVGVDRKFGEVTETGFKTCSVIGKRYQDILKTFVTLELQQRNRLQDTIFMQNGAPPHIHRSVKQVSPQTFTNERVISRGFPTAWPPRWPDLTPCDFWLWGFVKDQVYREHCHILKMALFVQAQDLSFAIGGKPDSSKHSPPGARYILCRRANVLPLVWCGSLESGCRIRCHMAIVENGKVRSKKAVVSPKWDENKLNQKSRGTS</sequence>
<proteinExistence type="predicted"/>
<dbReference type="PANTHER" id="PTHR47326">
    <property type="entry name" value="TRANSPOSABLE ELEMENT TC3 TRANSPOSASE-LIKE PROTEIN"/>
    <property type="match status" value="1"/>
</dbReference>
<dbReference type="Proteomes" id="UP000499080">
    <property type="component" value="Unassembled WGS sequence"/>
</dbReference>
<organism evidence="1 2">
    <name type="scientific">Araneus ventricosus</name>
    <name type="common">Orbweaver spider</name>
    <name type="synonym">Epeira ventricosa</name>
    <dbReference type="NCBI Taxonomy" id="182803"/>
    <lineage>
        <taxon>Eukaryota</taxon>
        <taxon>Metazoa</taxon>
        <taxon>Ecdysozoa</taxon>
        <taxon>Arthropoda</taxon>
        <taxon>Chelicerata</taxon>
        <taxon>Arachnida</taxon>
        <taxon>Araneae</taxon>
        <taxon>Araneomorphae</taxon>
        <taxon>Entelegynae</taxon>
        <taxon>Araneoidea</taxon>
        <taxon>Araneidae</taxon>
        <taxon>Araneus</taxon>
    </lineage>
</organism>
<evidence type="ECO:0008006" key="3">
    <source>
        <dbReference type="Google" id="ProtNLM"/>
    </source>
</evidence>
<accession>A0A4Y2FTK4</accession>
<dbReference type="GO" id="GO:0003676">
    <property type="term" value="F:nucleic acid binding"/>
    <property type="evidence" value="ECO:0007669"/>
    <property type="project" value="InterPro"/>
</dbReference>
<dbReference type="EMBL" id="BGPR01001039">
    <property type="protein sequence ID" value="GBM43708.1"/>
    <property type="molecule type" value="Genomic_DNA"/>
</dbReference>
<keyword evidence="2" id="KW-1185">Reference proteome</keyword>
<name>A0A4Y2FTK4_ARAVE</name>
<dbReference type="Gene3D" id="3.30.420.10">
    <property type="entry name" value="Ribonuclease H-like superfamily/Ribonuclease H"/>
    <property type="match status" value="1"/>
</dbReference>
<dbReference type="InterPro" id="IPR036397">
    <property type="entry name" value="RNaseH_sf"/>
</dbReference>
<reference evidence="1 2" key="1">
    <citation type="journal article" date="2019" name="Sci. Rep.">
        <title>Orb-weaving spider Araneus ventricosus genome elucidates the spidroin gene catalogue.</title>
        <authorList>
            <person name="Kono N."/>
            <person name="Nakamura H."/>
            <person name="Ohtoshi R."/>
            <person name="Moran D.A.P."/>
            <person name="Shinohara A."/>
            <person name="Yoshida Y."/>
            <person name="Fujiwara M."/>
            <person name="Mori M."/>
            <person name="Tomita M."/>
            <person name="Arakawa K."/>
        </authorList>
    </citation>
    <scope>NUCLEOTIDE SEQUENCE [LARGE SCALE GENOMIC DNA]</scope>
</reference>
<comment type="caution">
    <text evidence="1">The sequence shown here is derived from an EMBL/GenBank/DDBJ whole genome shotgun (WGS) entry which is preliminary data.</text>
</comment>
<evidence type="ECO:0000313" key="1">
    <source>
        <dbReference type="EMBL" id="GBM43708.1"/>
    </source>
</evidence>
<evidence type="ECO:0000313" key="2">
    <source>
        <dbReference type="Proteomes" id="UP000499080"/>
    </source>
</evidence>
<protein>
    <recommendedName>
        <fullName evidence="3">Tc1-like transposase DDE domain-containing protein</fullName>
    </recommendedName>
</protein>
<gene>
    <name evidence="1" type="ORF">AVEN_60513_1</name>
</gene>
<dbReference type="PANTHER" id="PTHR47326:SF1">
    <property type="entry name" value="HTH PSQ-TYPE DOMAIN-CONTAINING PROTEIN"/>
    <property type="match status" value="1"/>
</dbReference>
<dbReference type="AlphaFoldDB" id="A0A4Y2FTK4"/>